<reference evidence="1" key="1">
    <citation type="journal article" date="2023" name="bioRxiv">
        <title>Improved chromosome-level genome assembly for marigold (Tagetes erecta).</title>
        <authorList>
            <person name="Jiang F."/>
            <person name="Yuan L."/>
            <person name="Wang S."/>
            <person name="Wang H."/>
            <person name="Xu D."/>
            <person name="Wang A."/>
            <person name="Fan W."/>
        </authorList>
    </citation>
    <scope>NUCLEOTIDE SEQUENCE</scope>
    <source>
        <strain evidence="1">WSJ</strain>
        <tissue evidence="1">Leaf</tissue>
    </source>
</reference>
<dbReference type="EMBL" id="JAUHHV010000012">
    <property type="protein sequence ID" value="KAK1406359.1"/>
    <property type="molecule type" value="Genomic_DNA"/>
</dbReference>
<dbReference type="Proteomes" id="UP001229421">
    <property type="component" value="Unassembled WGS sequence"/>
</dbReference>
<gene>
    <name evidence="1" type="ORF">QVD17_41653</name>
</gene>
<sequence length="95" mass="10692">MSSTDEAKLDIQKSKGDISLVPDEVSKRKENRAKRKLSQMSKILVSAYEDRKVEVEDEVTALEKNIPSYLFAGIGDEWTIYTHQCRPSMGSPAES</sequence>
<accession>A0AAD8JL00</accession>
<protein>
    <submittedName>
        <fullName evidence="1">Uncharacterized protein</fullName>
    </submittedName>
</protein>
<name>A0AAD8JL00_TARER</name>
<keyword evidence="2" id="KW-1185">Reference proteome</keyword>
<organism evidence="1 2">
    <name type="scientific">Tagetes erecta</name>
    <name type="common">African marigold</name>
    <dbReference type="NCBI Taxonomy" id="13708"/>
    <lineage>
        <taxon>Eukaryota</taxon>
        <taxon>Viridiplantae</taxon>
        <taxon>Streptophyta</taxon>
        <taxon>Embryophyta</taxon>
        <taxon>Tracheophyta</taxon>
        <taxon>Spermatophyta</taxon>
        <taxon>Magnoliopsida</taxon>
        <taxon>eudicotyledons</taxon>
        <taxon>Gunneridae</taxon>
        <taxon>Pentapetalae</taxon>
        <taxon>asterids</taxon>
        <taxon>campanulids</taxon>
        <taxon>Asterales</taxon>
        <taxon>Asteraceae</taxon>
        <taxon>Asteroideae</taxon>
        <taxon>Heliantheae alliance</taxon>
        <taxon>Tageteae</taxon>
        <taxon>Tagetes</taxon>
    </lineage>
</organism>
<evidence type="ECO:0000313" key="2">
    <source>
        <dbReference type="Proteomes" id="UP001229421"/>
    </source>
</evidence>
<evidence type="ECO:0000313" key="1">
    <source>
        <dbReference type="EMBL" id="KAK1406359.1"/>
    </source>
</evidence>
<proteinExistence type="predicted"/>
<comment type="caution">
    <text evidence="1">The sequence shown here is derived from an EMBL/GenBank/DDBJ whole genome shotgun (WGS) entry which is preliminary data.</text>
</comment>
<dbReference type="AlphaFoldDB" id="A0AAD8JL00"/>